<keyword evidence="2" id="KW-1185">Reference proteome</keyword>
<accession>A0A226DJ49</accession>
<reference evidence="1 2" key="1">
    <citation type="submission" date="2015-12" db="EMBL/GenBank/DDBJ databases">
        <title>The genome of Folsomia candida.</title>
        <authorList>
            <person name="Faddeeva A."/>
            <person name="Derks M.F."/>
            <person name="Anvar Y."/>
            <person name="Smit S."/>
            <person name="Van Straalen N."/>
            <person name="Roelofs D."/>
        </authorList>
    </citation>
    <scope>NUCLEOTIDE SEQUENCE [LARGE SCALE GENOMIC DNA]</scope>
    <source>
        <strain evidence="1 2">VU population</strain>
        <tissue evidence="1">Whole body</tissue>
    </source>
</reference>
<protein>
    <submittedName>
        <fullName evidence="1">Uncharacterized protein</fullName>
    </submittedName>
</protein>
<evidence type="ECO:0000313" key="2">
    <source>
        <dbReference type="Proteomes" id="UP000198287"/>
    </source>
</evidence>
<proteinExistence type="predicted"/>
<dbReference type="EMBL" id="LNIX01000018">
    <property type="protein sequence ID" value="OXA45219.1"/>
    <property type="molecule type" value="Genomic_DNA"/>
</dbReference>
<evidence type="ECO:0000313" key="1">
    <source>
        <dbReference type="EMBL" id="OXA45219.1"/>
    </source>
</evidence>
<sequence length="114" mass="13046">MCTNRNIYPYFLSKYLAVRYNADRCIPVIPKSESGDISQLETNGNCINIHSRENCTGQFIRLQTIPVLTYVDDIAAHRSEDDILVANENMIIGSIGPCFEKCDPQNWNEDRYPN</sequence>
<comment type="caution">
    <text evidence="1">The sequence shown here is derived from an EMBL/GenBank/DDBJ whole genome shotgun (WGS) entry which is preliminary data.</text>
</comment>
<dbReference type="Proteomes" id="UP000198287">
    <property type="component" value="Unassembled WGS sequence"/>
</dbReference>
<organism evidence="1 2">
    <name type="scientific">Folsomia candida</name>
    <name type="common">Springtail</name>
    <dbReference type="NCBI Taxonomy" id="158441"/>
    <lineage>
        <taxon>Eukaryota</taxon>
        <taxon>Metazoa</taxon>
        <taxon>Ecdysozoa</taxon>
        <taxon>Arthropoda</taxon>
        <taxon>Hexapoda</taxon>
        <taxon>Collembola</taxon>
        <taxon>Entomobryomorpha</taxon>
        <taxon>Isotomoidea</taxon>
        <taxon>Isotomidae</taxon>
        <taxon>Proisotominae</taxon>
        <taxon>Folsomia</taxon>
    </lineage>
</organism>
<dbReference type="AlphaFoldDB" id="A0A226DJ49"/>
<name>A0A226DJ49_FOLCA</name>
<gene>
    <name evidence="1" type="ORF">Fcan01_20142</name>
</gene>